<dbReference type="EMBL" id="GBXM01013463">
    <property type="protein sequence ID" value="JAH95114.1"/>
    <property type="molecule type" value="Transcribed_RNA"/>
</dbReference>
<organism evidence="1">
    <name type="scientific">Anguilla anguilla</name>
    <name type="common">European freshwater eel</name>
    <name type="synonym">Muraena anguilla</name>
    <dbReference type="NCBI Taxonomy" id="7936"/>
    <lineage>
        <taxon>Eukaryota</taxon>
        <taxon>Metazoa</taxon>
        <taxon>Chordata</taxon>
        <taxon>Craniata</taxon>
        <taxon>Vertebrata</taxon>
        <taxon>Euteleostomi</taxon>
        <taxon>Actinopterygii</taxon>
        <taxon>Neopterygii</taxon>
        <taxon>Teleostei</taxon>
        <taxon>Anguilliformes</taxon>
        <taxon>Anguillidae</taxon>
        <taxon>Anguilla</taxon>
    </lineage>
</organism>
<reference evidence="1" key="2">
    <citation type="journal article" date="2015" name="Fish Shellfish Immunol.">
        <title>Early steps in the European eel (Anguilla anguilla)-Vibrio vulnificus interaction in the gills: Role of the RtxA13 toxin.</title>
        <authorList>
            <person name="Callol A."/>
            <person name="Pajuelo D."/>
            <person name="Ebbesson L."/>
            <person name="Teles M."/>
            <person name="MacKenzie S."/>
            <person name="Amaro C."/>
        </authorList>
    </citation>
    <scope>NUCLEOTIDE SEQUENCE</scope>
</reference>
<protein>
    <submittedName>
        <fullName evidence="1">Uncharacterized protein</fullName>
    </submittedName>
</protein>
<proteinExistence type="predicted"/>
<reference evidence="1" key="1">
    <citation type="submission" date="2014-11" db="EMBL/GenBank/DDBJ databases">
        <authorList>
            <person name="Amaro Gonzalez C."/>
        </authorList>
    </citation>
    <scope>NUCLEOTIDE SEQUENCE</scope>
</reference>
<name>A0A0E9WXK6_ANGAN</name>
<sequence length="76" mass="8398">MTMMSLMIADVSVQKRSISAQPYVVQKAFKSLHNEYNHIGSVTGKSLSHKKNTAVRPLTSVFTIYISIIKSTGTQP</sequence>
<accession>A0A0E9WXK6</accession>
<dbReference type="AlphaFoldDB" id="A0A0E9WXK6"/>
<evidence type="ECO:0000313" key="1">
    <source>
        <dbReference type="EMBL" id="JAH95114.1"/>
    </source>
</evidence>